<sequence>MHRRTMLTGAGLAGLSATLPPELLAQSVTQGNAVSADAAPSAPEPTAKHRIKFGIIGLDHAHIYGMTDAMIRGGGTPVAVFAADPKQIEPFVKRYGNGVKIAKSEAEILGDKSIQLIIGAPIPDLRAPLGIRAMRAGKDYLGDKPSITSLEQLAEVRRTVKETGKKFAIMYSERLEVRSAVYAGELVAQGAIGKVIQTVNLAPHRVSAPTRPDWFWDKARYGGILTDIGSHQADQFLYYTGSTSAQVVAAQTGNLHWADKPKFEDFGDMVVTGNGGTGYIRVDWFTPDGLPTWGDGRLFLLGTEGTIELRKYVDVAGRPGGNHLFLTDNKGVRYVDCSKVPLPFGPQFVTDVVERTSVAQDQDQALLAAELVLTAQKNATRPKLG</sequence>
<dbReference type="SUPFAM" id="SSF55347">
    <property type="entry name" value="Glyceraldehyde-3-phosphate dehydrogenase-like, C-terminal domain"/>
    <property type="match status" value="1"/>
</dbReference>
<comment type="caution">
    <text evidence="4">The sequence shown here is derived from an EMBL/GenBank/DDBJ whole genome shotgun (WGS) entry which is preliminary data.</text>
</comment>
<dbReference type="InterPro" id="IPR000683">
    <property type="entry name" value="Gfo/Idh/MocA-like_OxRdtase_N"/>
</dbReference>
<keyword evidence="1" id="KW-0560">Oxidoreductase</keyword>
<dbReference type="Gene3D" id="3.40.50.720">
    <property type="entry name" value="NAD(P)-binding Rossmann-like Domain"/>
    <property type="match status" value="1"/>
</dbReference>
<dbReference type="RefSeq" id="WP_317226109.1">
    <property type="nucleotide sequence ID" value="NZ_JAWJEJ010000001.1"/>
</dbReference>
<dbReference type="SUPFAM" id="SSF51735">
    <property type="entry name" value="NAD(P)-binding Rossmann-fold domains"/>
    <property type="match status" value="1"/>
</dbReference>
<accession>A0ABU3Y759</accession>
<dbReference type="EMBL" id="JAWJEJ010000001">
    <property type="protein sequence ID" value="MDV3456942.1"/>
    <property type="molecule type" value="Genomic_DNA"/>
</dbReference>
<dbReference type="InterPro" id="IPR036291">
    <property type="entry name" value="NAD(P)-bd_dom_sf"/>
</dbReference>
<dbReference type="InterPro" id="IPR050463">
    <property type="entry name" value="Gfo/Idh/MocA_oxidrdct_glycsds"/>
</dbReference>
<reference evidence="4 5" key="1">
    <citation type="submission" date="2023-10" db="EMBL/GenBank/DDBJ databases">
        <title>Sphingomonas sp. HF-S4 16S ribosomal RNA gene Genome sequencing and assembly.</title>
        <authorList>
            <person name="Lee H."/>
        </authorList>
    </citation>
    <scope>NUCLEOTIDE SEQUENCE [LARGE SCALE GENOMIC DNA]</scope>
    <source>
        <strain evidence="4 5">HF-S4</strain>
    </source>
</reference>
<dbReference type="Pfam" id="PF22725">
    <property type="entry name" value="GFO_IDH_MocA_C3"/>
    <property type="match status" value="1"/>
</dbReference>
<evidence type="ECO:0000259" key="2">
    <source>
        <dbReference type="Pfam" id="PF01408"/>
    </source>
</evidence>
<dbReference type="PANTHER" id="PTHR43818">
    <property type="entry name" value="BCDNA.GH03377"/>
    <property type="match status" value="1"/>
</dbReference>
<evidence type="ECO:0000313" key="5">
    <source>
        <dbReference type="Proteomes" id="UP001273531"/>
    </source>
</evidence>
<dbReference type="Pfam" id="PF01408">
    <property type="entry name" value="GFO_IDH_MocA"/>
    <property type="match status" value="1"/>
</dbReference>
<evidence type="ECO:0000313" key="4">
    <source>
        <dbReference type="EMBL" id="MDV3456942.1"/>
    </source>
</evidence>
<evidence type="ECO:0000256" key="1">
    <source>
        <dbReference type="ARBA" id="ARBA00023002"/>
    </source>
</evidence>
<evidence type="ECO:0000259" key="3">
    <source>
        <dbReference type="Pfam" id="PF22725"/>
    </source>
</evidence>
<dbReference type="Proteomes" id="UP001273531">
    <property type="component" value="Unassembled WGS sequence"/>
</dbReference>
<dbReference type="Gene3D" id="3.30.360.10">
    <property type="entry name" value="Dihydrodipicolinate Reductase, domain 2"/>
    <property type="match status" value="1"/>
</dbReference>
<name>A0ABU3Y759_9SPHN</name>
<feature type="domain" description="Gfo/Idh/MocA-like oxidoreductase N-terminal" evidence="2">
    <location>
        <begin position="52"/>
        <end position="169"/>
    </location>
</feature>
<organism evidence="4 5">
    <name type="scientific">Sphingomonas agrestis</name>
    <dbReference type="NCBI Taxonomy" id="3080540"/>
    <lineage>
        <taxon>Bacteria</taxon>
        <taxon>Pseudomonadati</taxon>
        <taxon>Pseudomonadota</taxon>
        <taxon>Alphaproteobacteria</taxon>
        <taxon>Sphingomonadales</taxon>
        <taxon>Sphingomonadaceae</taxon>
        <taxon>Sphingomonas</taxon>
    </lineage>
</organism>
<keyword evidence="5" id="KW-1185">Reference proteome</keyword>
<feature type="domain" description="GFO/IDH/MocA-like oxidoreductase" evidence="3">
    <location>
        <begin position="183"/>
        <end position="308"/>
    </location>
</feature>
<dbReference type="PANTHER" id="PTHR43818:SF11">
    <property type="entry name" value="BCDNA.GH03377"/>
    <property type="match status" value="1"/>
</dbReference>
<gene>
    <name evidence="4" type="ORF">RZN05_08110</name>
</gene>
<protein>
    <submittedName>
        <fullName evidence="4">Gfo/Idh/MocA family oxidoreductase</fullName>
    </submittedName>
</protein>
<dbReference type="InterPro" id="IPR055170">
    <property type="entry name" value="GFO_IDH_MocA-like_dom"/>
</dbReference>
<proteinExistence type="predicted"/>